<dbReference type="PANTHER" id="PTHR43018">
    <property type="entry name" value="PHOSPHO-2-DEHYDRO-3-DEOXYHEPTONATE ALDOLASE"/>
    <property type="match status" value="1"/>
</dbReference>
<dbReference type="SUPFAM" id="SSF51569">
    <property type="entry name" value="Aldolase"/>
    <property type="match status" value="1"/>
</dbReference>
<dbReference type="NCBIfam" id="TIGR01361">
    <property type="entry name" value="DAHP_synth_Bsub"/>
    <property type="match status" value="1"/>
</dbReference>
<feature type="domain" description="DAHP synthetase I/KDSA" evidence="2">
    <location>
        <begin position="88"/>
        <end position="322"/>
    </location>
</feature>
<accession>A0A3E2B4A7</accession>
<feature type="domain" description="DAHP synthase ferredoxin-like" evidence="3">
    <location>
        <begin position="1"/>
        <end position="66"/>
    </location>
</feature>
<keyword evidence="1 4" id="KW-0808">Transferase</keyword>
<evidence type="ECO:0000259" key="3">
    <source>
        <dbReference type="Pfam" id="PF18152"/>
    </source>
</evidence>
<evidence type="ECO:0000313" key="5">
    <source>
        <dbReference type="Proteomes" id="UP000260649"/>
    </source>
</evidence>
<dbReference type="RefSeq" id="WP_021918745.1">
    <property type="nucleotide sequence ID" value="NZ_CAKXKJ010000006.1"/>
</dbReference>
<dbReference type="Gene3D" id="3.20.20.70">
    <property type="entry name" value="Aldolase class I"/>
    <property type="match status" value="1"/>
</dbReference>
<protein>
    <submittedName>
        <fullName evidence="4">3-deoxy-7-phosphoheptulonate synthase</fullName>
        <ecNumber evidence="4">2.5.1.54</ecNumber>
    </submittedName>
</protein>
<evidence type="ECO:0000313" key="4">
    <source>
        <dbReference type="EMBL" id="RFT06849.1"/>
    </source>
</evidence>
<dbReference type="Pfam" id="PF00793">
    <property type="entry name" value="DAHP_synth_1"/>
    <property type="match status" value="1"/>
</dbReference>
<dbReference type="InterPro" id="IPR006268">
    <property type="entry name" value="DAHP_syn_2"/>
</dbReference>
<dbReference type="GeneID" id="97995130"/>
<dbReference type="PANTHER" id="PTHR43018:SF2">
    <property type="entry name" value="PHOSPHO-2-DEHYDRO-3-DEOXYHEPTONATE ALDOLASE"/>
    <property type="match status" value="1"/>
</dbReference>
<dbReference type="OrthoDB" id="9780456at2"/>
<dbReference type="AlphaFoldDB" id="A0A3E2B4A7"/>
<gene>
    <name evidence="4" type="primary">aroF</name>
    <name evidence="4" type="ORF">DV520_05195</name>
</gene>
<comment type="caution">
    <text evidence="4">The sequence shown here is derived from an EMBL/GenBank/DDBJ whole genome shotgun (WGS) entry which is preliminary data.</text>
</comment>
<keyword evidence="5" id="KW-1185">Reference proteome</keyword>
<evidence type="ECO:0000259" key="2">
    <source>
        <dbReference type="Pfam" id="PF00793"/>
    </source>
</evidence>
<dbReference type="EMBL" id="QQRQ01000006">
    <property type="protein sequence ID" value="RFT06849.1"/>
    <property type="molecule type" value="Genomic_DNA"/>
</dbReference>
<sequence length="335" mass="36255">MIAVLKPGASPERTQHLIHWLEEQNLGVHVSQGEYQTVLGLIGNTAKVDMEMIQSLDIVESVTRVSDPFKAVNRKFHPEDSVIQAGPAAIGGGHFALIAGPCSVETEEQITYVAQQVKKAGAAFLRGGAFKPRTSPYDFQGLGEEGIRLLLEAKKATGLPIVTELMDIRNLPLFEQVDVIQVGARNTQNFDMLKELGKTDKPILLKRGLAGTIKELLMSAEYIMASGNEKVILCERGIRTYESTYTRNTLDLSVVPVLKGLTHLPVVVDPSHATGHAHLVEPMAMAAAAAGADGIMIEVHNDPPHALCDGAQSLTPEQFAHTAGKIFRIREAMEG</sequence>
<dbReference type="EC" id="2.5.1.54" evidence="4"/>
<dbReference type="InterPro" id="IPR013785">
    <property type="entry name" value="Aldolase_TIM"/>
</dbReference>
<dbReference type="Gene3D" id="3.30.70.1140">
    <property type="entry name" value="Phospho-2-dehydro-3-deoxyheptonate aldolase, domain 1"/>
    <property type="match status" value="1"/>
</dbReference>
<dbReference type="Proteomes" id="UP000260649">
    <property type="component" value="Unassembled WGS sequence"/>
</dbReference>
<dbReference type="GO" id="GO:0003849">
    <property type="term" value="F:3-deoxy-7-phosphoheptulonate synthase activity"/>
    <property type="evidence" value="ECO:0007669"/>
    <property type="project" value="UniProtKB-EC"/>
</dbReference>
<name>A0A3E2B4A7_9FIRM</name>
<evidence type="ECO:0000256" key="1">
    <source>
        <dbReference type="ARBA" id="ARBA00022679"/>
    </source>
</evidence>
<dbReference type="InterPro" id="IPR041071">
    <property type="entry name" value="DAHP_snth_FXD"/>
</dbReference>
<dbReference type="GO" id="GO:0009073">
    <property type="term" value="P:aromatic amino acid family biosynthetic process"/>
    <property type="evidence" value="ECO:0007669"/>
    <property type="project" value="InterPro"/>
</dbReference>
<organism evidence="4 5">
    <name type="scientific">Evtepia gabavorous</name>
    <dbReference type="NCBI Taxonomy" id="2211183"/>
    <lineage>
        <taxon>Bacteria</taxon>
        <taxon>Bacillati</taxon>
        <taxon>Bacillota</taxon>
        <taxon>Clostridia</taxon>
        <taxon>Eubacteriales</taxon>
        <taxon>Evtepia</taxon>
    </lineage>
</organism>
<reference evidence="4 5" key="1">
    <citation type="submission" date="2018-07" db="EMBL/GenBank/DDBJ databases">
        <title>GABA Modulating Bacteria of the Human Gut Microbiota.</title>
        <authorList>
            <person name="Strandwitz P."/>
            <person name="Kim K.H."/>
            <person name="Terekhova D."/>
            <person name="Liu J.K."/>
            <person name="Sharma A."/>
            <person name="Levering J."/>
            <person name="Mcdonald D."/>
            <person name="Dietrich D."/>
            <person name="Ramadhar T.R."/>
            <person name="Lekbua A."/>
            <person name="Mroue N."/>
            <person name="Liston C."/>
            <person name="Stewart E.J."/>
            <person name="Dubin M.J."/>
            <person name="Zengler K."/>
            <person name="Knight R."/>
            <person name="Gilbert J.A."/>
            <person name="Clardy J."/>
            <person name="Lewis K."/>
        </authorList>
    </citation>
    <scope>NUCLEOTIDE SEQUENCE [LARGE SCALE GENOMIC DNA]</scope>
    <source>
        <strain evidence="4 5">KLE1738</strain>
    </source>
</reference>
<proteinExistence type="predicted"/>
<dbReference type="NCBIfam" id="NF009239">
    <property type="entry name" value="PRK12595.1"/>
    <property type="match status" value="1"/>
</dbReference>
<dbReference type="InterPro" id="IPR006218">
    <property type="entry name" value="DAHP1/KDSA"/>
</dbReference>
<dbReference type="Pfam" id="PF18152">
    <property type="entry name" value="DAHP_snth_FXD"/>
    <property type="match status" value="1"/>
</dbReference>
<dbReference type="InterPro" id="IPR052899">
    <property type="entry name" value="Class-I_DAHP_synthase"/>
</dbReference>
<dbReference type="GO" id="GO:0016832">
    <property type="term" value="F:aldehyde-lyase activity"/>
    <property type="evidence" value="ECO:0007669"/>
    <property type="project" value="InterPro"/>
</dbReference>
<dbReference type="NCBIfam" id="NF006421">
    <property type="entry name" value="PRK08673.1"/>
    <property type="match status" value="1"/>
</dbReference>